<proteinExistence type="predicted"/>
<feature type="compositionally biased region" description="Polar residues" evidence="1">
    <location>
        <begin position="9"/>
        <end position="24"/>
    </location>
</feature>
<evidence type="ECO:0000256" key="1">
    <source>
        <dbReference type="SAM" id="MobiDB-lite"/>
    </source>
</evidence>
<feature type="region of interest" description="Disordered" evidence="1">
    <location>
        <begin position="1"/>
        <end position="24"/>
    </location>
</feature>
<keyword evidence="3" id="KW-1185">Reference proteome</keyword>
<sequence length="55" mass="5806">MVDLVDGHSSLSDTRNLVHDTSSSISNSVSADYLHIVGVVDNEADSEADSNDVTD</sequence>
<reference evidence="2" key="1">
    <citation type="journal article" date="2019" name="bioRxiv">
        <title>The Genome of the Zebra Mussel, Dreissena polymorpha: A Resource for Invasive Species Research.</title>
        <authorList>
            <person name="McCartney M.A."/>
            <person name="Auch B."/>
            <person name="Kono T."/>
            <person name="Mallez S."/>
            <person name="Zhang Y."/>
            <person name="Obille A."/>
            <person name="Becker A."/>
            <person name="Abrahante J.E."/>
            <person name="Garbe J."/>
            <person name="Badalamenti J.P."/>
            <person name="Herman A."/>
            <person name="Mangelson H."/>
            <person name="Liachko I."/>
            <person name="Sullivan S."/>
            <person name="Sone E.D."/>
            <person name="Koren S."/>
            <person name="Silverstein K.A.T."/>
            <person name="Beckman K.B."/>
            <person name="Gohl D.M."/>
        </authorList>
    </citation>
    <scope>NUCLEOTIDE SEQUENCE</scope>
    <source>
        <strain evidence="2">Duluth1</strain>
        <tissue evidence="2">Whole animal</tissue>
    </source>
</reference>
<reference evidence="2" key="2">
    <citation type="submission" date="2020-11" db="EMBL/GenBank/DDBJ databases">
        <authorList>
            <person name="McCartney M.A."/>
            <person name="Auch B."/>
            <person name="Kono T."/>
            <person name="Mallez S."/>
            <person name="Becker A."/>
            <person name="Gohl D.M."/>
            <person name="Silverstein K.A.T."/>
            <person name="Koren S."/>
            <person name="Bechman K.B."/>
            <person name="Herman A."/>
            <person name="Abrahante J.E."/>
            <person name="Garbe J."/>
        </authorList>
    </citation>
    <scope>NUCLEOTIDE SEQUENCE</scope>
    <source>
        <strain evidence="2">Duluth1</strain>
        <tissue evidence="2">Whole animal</tissue>
    </source>
</reference>
<comment type="caution">
    <text evidence="2">The sequence shown here is derived from an EMBL/GenBank/DDBJ whole genome shotgun (WGS) entry which is preliminary data.</text>
</comment>
<dbReference type="AlphaFoldDB" id="A0A9D4FTS6"/>
<evidence type="ECO:0000313" key="3">
    <source>
        <dbReference type="Proteomes" id="UP000828390"/>
    </source>
</evidence>
<accession>A0A9D4FTS6</accession>
<evidence type="ECO:0000313" key="2">
    <source>
        <dbReference type="EMBL" id="KAH3803083.1"/>
    </source>
</evidence>
<organism evidence="2 3">
    <name type="scientific">Dreissena polymorpha</name>
    <name type="common">Zebra mussel</name>
    <name type="synonym">Mytilus polymorpha</name>
    <dbReference type="NCBI Taxonomy" id="45954"/>
    <lineage>
        <taxon>Eukaryota</taxon>
        <taxon>Metazoa</taxon>
        <taxon>Spiralia</taxon>
        <taxon>Lophotrochozoa</taxon>
        <taxon>Mollusca</taxon>
        <taxon>Bivalvia</taxon>
        <taxon>Autobranchia</taxon>
        <taxon>Heteroconchia</taxon>
        <taxon>Euheterodonta</taxon>
        <taxon>Imparidentia</taxon>
        <taxon>Neoheterodontei</taxon>
        <taxon>Myida</taxon>
        <taxon>Dreissenoidea</taxon>
        <taxon>Dreissenidae</taxon>
        <taxon>Dreissena</taxon>
    </lineage>
</organism>
<dbReference type="Proteomes" id="UP000828390">
    <property type="component" value="Unassembled WGS sequence"/>
</dbReference>
<dbReference type="EMBL" id="JAIWYP010000007">
    <property type="protein sequence ID" value="KAH3803083.1"/>
    <property type="molecule type" value="Genomic_DNA"/>
</dbReference>
<name>A0A9D4FTS6_DREPO</name>
<gene>
    <name evidence="2" type="ORF">DPMN_156783</name>
</gene>
<protein>
    <submittedName>
        <fullName evidence="2">Uncharacterized protein</fullName>
    </submittedName>
</protein>